<dbReference type="InterPro" id="IPR044152">
    <property type="entry name" value="YqjM-like"/>
</dbReference>
<evidence type="ECO:0000313" key="7">
    <source>
        <dbReference type="EMBL" id="MBZ1350512.1"/>
    </source>
</evidence>
<dbReference type="AlphaFoldDB" id="A0A953T551"/>
<evidence type="ECO:0000313" key="8">
    <source>
        <dbReference type="Proteomes" id="UP000739565"/>
    </source>
</evidence>
<evidence type="ECO:0000259" key="6">
    <source>
        <dbReference type="Pfam" id="PF00724"/>
    </source>
</evidence>
<keyword evidence="4" id="KW-0521">NADP</keyword>
<sequence length="391" mass="42711">MKTKLFSPLQIRDLTLKNRIALSPMLTYCADHGHLTDWHLAHYAKYAVGGVGLVFVESTKVDPRGCTTPNDLGLWKDDFIAPMARITSFVKAQGSAIGIQLGHSGRKARNSLPWEGRLPLGPEQKGVDHDEEWELIAPSAVAAGSKASVPREMSLQDIQDQIEMWGKAAVRADAAGFDVLEIHGAHGYLLHQFLSAAANQRKDQYGGSLQNRMRFAIEVAEQVRSVWPTGKPLFYRASAVDEAGLTVEDTVALCRALKIAGVDVIDCSTGGMSEHSIASGVTRPGYGYQVPYAEQVRRDAELLTMAVGLIIHADQAESILQKGQADLVAIGRELLHNPNWVLDAADKLDEENIFSNIAPNYGYWLEKRSSTGFKGKTSTRLNGIDVPPRAN</sequence>
<name>A0A953T551_9BURK</name>
<comment type="cofactor">
    <cofactor evidence="1">
        <name>FMN</name>
        <dbReference type="ChEBI" id="CHEBI:58210"/>
    </cofactor>
</comment>
<dbReference type="GO" id="GO:0003959">
    <property type="term" value="F:NADPH dehydrogenase activity"/>
    <property type="evidence" value="ECO:0007669"/>
    <property type="project" value="InterPro"/>
</dbReference>
<dbReference type="CDD" id="cd02932">
    <property type="entry name" value="OYE_YqiM_FMN"/>
    <property type="match status" value="1"/>
</dbReference>
<feature type="domain" description="NADH:flavin oxidoreductase/NADH oxidase N-terminal" evidence="6">
    <location>
        <begin position="4"/>
        <end position="349"/>
    </location>
</feature>
<accession>A0A953T551</accession>
<dbReference type="Gene3D" id="3.20.20.70">
    <property type="entry name" value="Aldolase class I"/>
    <property type="match status" value="1"/>
</dbReference>
<evidence type="ECO:0000256" key="1">
    <source>
        <dbReference type="ARBA" id="ARBA00001917"/>
    </source>
</evidence>
<protein>
    <submittedName>
        <fullName evidence="7">NADH:flavin oxidoreductase/NADH oxidase</fullName>
    </submittedName>
</protein>
<dbReference type="RefSeq" id="WP_259660888.1">
    <property type="nucleotide sequence ID" value="NZ_JAHXRI010000006.1"/>
</dbReference>
<comment type="caution">
    <text evidence="7">The sequence shown here is derived from an EMBL/GenBank/DDBJ whole genome shotgun (WGS) entry which is preliminary data.</text>
</comment>
<dbReference type="GO" id="GO:0010181">
    <property type="term" value="F:FMN binding"/>
    <property type="evidence" value="ECO:0007669"/>
    <property type="project" value="InterPro"/>
</dbReference>
<keyword evidence="8" id="KW-1185">Reference proteome</keyword>
<evidence type="ECO:0000256" key="3">
    <source>
        <dbReference type="ARBA" id="ARBA00022643"/>
    </source>
</evidence>
<evidence type="ECO:0000256" key="2">
    <source>
        <dbReference type="ARBA" id="ARBA00022630"/>
    </source>
</evidence>
<reference evidence="7" key="1">
    <citation type="submission" date="2021-07" db="EMBL/GenBank/DDBJ databases">
        <title>New genus and species of the family Alcaligenaceae.</title>
        <authorList>
            <person name="Hahn M.W."/>
        </authorList>
    </citation>
    <scope>NUCLEOTIDE SEQUENCE</scope>
    <source>
        <strain evidence="7">LF4-65</strain>
    </source>
</reference>
<evidence type="ECO:0000256" key="5">
    <source>
        <dbReference type="ARBA" id="ARBA00023002"/>
    </source>
</evidence>
<dbReference type="EMBL" id="JAHXRI010000006">
    <property type="protein sequence ID" value="MBZ1350512.1"/>
    <property type="molecule type" value="Genomic_DNA"/>
</dbReference>
<dbReference type="Pfam" id="PF00724">
    <property type="entry name" value="Oxidored_FMN"/>
    <property type="match status" value="1"/>
</dbReference>
<organism evidence="7 8">
    <name type="scientific">Zwartia hollandica</name>
    <dbReference type="NCBI Taxonomy" id="324606"/>
    <lineage>
        <taxon>Bacteria</taxon>
        <taxon>Pseudomonadati</taxon>
        <taxon>Pseudomonadota</taxon>
        <taxon>Betaproteobacteria</taxon>
        <taxon>Burkholderiales</taxon>
        <taxon>Alcaligenaceae</taxon>
        <taxon>Zwartia</taxon>
    </lineage>
</organism>
<keyword evidence="5" id="KW-0560">Oxidoreductase</keyword>
<keyword evidence="3" id="KW-0288">FMN</keyword>
<keyword evidence="2" id="KW-0285">Flavoprotein</keyword>
<dbReference type="GO" id="GO:0050661">
    <property type="term" value="F:NADP binding"/>
    <property type="evidence" value="ECO:0007669"/>
    <property type="project" value="InterPro"/>
</dbReference>
<dbReference type="PANTHER" id="PTHR43303:SF4">
    <property type="entry name" value="NADPH DEHYDROGENASE C23G7.10C-RELATED"/>
    <property type="match status" value="1"/>
</dbReference>
<dbReference type="SUPFAM" id="SSF51395">
    <property type="entry name" value="FMN-linked oxidoreductases"/>
    <property type="match status" value="1"/>
</dbReference>
<evidence type="ECO:0000256" key="4">
    <source>
        <dbReference type="ARBA" id="ARBA00022857"/>
    </source>
</evidence>
<proteinExistence type="predicted"/>
<dbReference type="PANTHER" id="PTHR43303">
    <property type="entry name" value="NADPH DEHYDROGENASE C23G7.10C-RELATED"/>
    <property type="match status" value="1"/>
</dbReference>
<dbReference type="InterPro" id="IPR001155">
    <property type="entry name" value="OxRdtase_FMN_N"/>
</dbReference>
<gene>
    <name evidence="7" type="ORF">KZZ10_07615</name>
</gene>
<dbReference type="Proteomes" id="UP000739565">
    <property type="component" value="Unassembled WGS sequence"/>
</dbReference>
<dbReference type="InterPro" id="IPR013785">
    <property type="entry name" value="Aldolase_TIM"/>
</dbReference>